<dbReference type="InterPro" id="IPR032675">
    <property type="entry name" value="LRR_dom_sf"/>
</dbReference>
<evidence type="ECO:0000313" key="2">
    <source>
        <dbReference type="EMBL" id="CAD7643042.1"/>
    </source>
</evidence>
<dbReference type="AlphaFoldDB" id="A0A7R9QG77"/>
<dbReference type="EMBL" id="CAJPVJ010001244">
    <property type="protein sequence ID" value="CAG2164372.1"/>
    <property type="molecule type" value="Genomic_DNA"/>
</dbReference>
<dbReference type="SUPFAM" id="SSF52047">
    <property type="entry name" value="RNI-like"/>
    <property type="match status" value="1"/>
</dbReference>
<proteinExistence type="predicted"/>
<dbReference type="Gene3D" id="3.80.10.10">
    <property type="entry name" value="Ribonuclease Inhibitor"/>
    <property type="match status" value="1"/>
</dbReference>
<dbReference type="Pfam" id="PF00646">
    <property type="entry name" value="F-box"/>
    <property type="match status" value="1"/>
</dbReference>
<feature type="domain" description="F-box" evidence="1">
    <location>
        <begin position="38"/>
        <end position="68"/>
    </location>
</feature>
<sequence length="401" mass="46167">MDTIASTGSTGYTALLNIVLVSIQSAIDSKKVSLDRFGDDLCEVLLSYLSIKDRFRYECVSKQWQRLIYTTVTDLKTSEVNKRKPVDTESHLQAFELLLKKCPNIAFIYCRYAMSVRMLSLITKHCNHLNGIYMSVERNTTNETINEFFANFAKRLQSLEWTPCQGAVEGYILNNMKCCQNLRELYLGYEGNQLSHVLSDDRNEIVDYDDDDKSIAAVMTGLSQMRALIDLNIDHPVYEYTDVVNDHLRQIGVNCPQIRRLALKIRLLSNSPYDELIAVLNDSFKRLKRLEIVSNFNEGLPNEGVNPCKRITHLRLNSLNIDPLKFYDHEIDHMVANVDKVFPSIVSLSVNYIVATDDVLRSLARLPKVRFIKLENSTYWFTRHALNDLRQHKPDTIIEIT</sequence>
<dbReference type="InterPro" id="IPR001810">
    <property type="entry name" value="F-box_dom"/>
</dbReference>
<dbReference type="InterPro" id="IPR036047">
    <property type="entry name" value="F-box-like_dom_sf"/>
</dbReference>
<dbReference type="EMBL" id="OC916069">
    <property type="protein sequence ID" value="CAD7643042.1"/>
    <property type="molecule type" value="Genomic_DNA"/>
</dbReference>
<organism evidence="2">
    <name type="scientific">Oppiella nova</name>
    <dbReference type="NCBI Taxonomy" id="334625"/>
    <lineage>
        <taxon>Eukaryota</taxon>
        <taxon>Metazoa</taxon>
        <taxon>Ecdysozoa</taxon>
        <taxon>Arthropoda</taxon>
        <taxon>Chelicerata</taxon>
        <taxon>Arachnida</taxon>
        <taxon>Acari</taxon>
        <taxon>Acariformes</taxon>
        <taxon>Sarcoptiformes</taxon>
        <taxon>Oribatida</taxon>
        <taxon>Brachypylina</taxon>
        <taxon>Oppioidea</taxon>
        <taxon>Oppiidae</taxon>
        <taxon>Oppiella</taxon>
    </lineage>
</organism>
<gene>
    <name evidence="2" type="ORF">ONB1V03_LOCUS3928</name>
</gene>
<dbReference type="Proteomes" id="UP000728032">
    <property type="component" value="Unassembled WGS sequence"/>
</dbReference>
<protein>
    <recommendedName>
        <fullName evidence="1">F-box domain-containing protein</fullName>
    </recommendedName>
</protein>
<name>A0A7R9QG77_9ACAR</name>
<keyword evidence="3" id="KW-1185">Reference proteome</keyword>
<reference evidence="2" key="1">
    <citation type="submission" date="2020-11" db="EMBL/GenBank/DDBJ databases">
        <authorList>
            <person name="Tran Van P."/>
        </authorList>
    </citation>
    <scope>NUCLEOTIDE SEQUENCE</scope>
</reference>
<dbReference type="OrthoDB" id="6478838at2759"/>
<dbReference type="SUPFAM" id="SSF81383">
    <property type="entry name" value="F-box domain"/>
    <property type="match status" value="1"/>
</dbReference>
<evidence type="ECO:0000313" key="3">
    <source>
        <dbReference type="Proteomes" id="UP000728032"/>
    </source>
</evidence>
<evidence type="ECO:0000259" key="1">
    <source>
        <dbReference type="Pfam" id="PF00646"/>
    </source>
</evidence>
<accession>A0A7R9QG77</accession>